<keyword evidence="4" id="KW-1185">Reference proteome</keyword>
<protein>
    <recommendedName>
        <fullName evidence="2">WW domain-containing protein</fullName>
    </recommendedName>
</protein>
<dbReference type="SMART" id="SM00456">
    <property type="entry name" value="WW"/>
    <property type="match status" value="2"/>
</dbReference>
<feature type="region of interest" description="Disordered" evidence="1">
    <location>
        <begin position="1302"/>
        <end position="1328"/>
    </location>
</feature>
<dbReference type="CDD" id="cd00201">
    <property type="entry name" value="WW"/>
    <property type="match status" value="2"/>
</dbReference>
<dbReference type="InterPro" id="IPR001202">
    <property type="entry name" value="WW_dom"/>
</dbReference>
<reference evidence="3" key="1">
    <citation type="submission" date="2023-10" db="EMBL/GenBank/DDBJ databases">
        <authorList>
            <person name="Chen Y."/>
            <person name="Shah S."/>
            <person name="Dougan E. K."/>
            <person name="Thang M."/>
            <person name="Chan C."/>
        </authorList>
    </citation>
    <scope>NUCLEOTIDE SEQUENCE [LARGE SCALE GENOMIC DNA]</scope>
</reference>
<organism evidence="3 4">
    <name type="scientific">Prorocentrum cordatum</name>
    <dbReference type="NCBI Taxonomy" id="2364126"/>
    <lineage>
        <taxon>Eukaryota</taxon>
        <taxon>Sar</taxon>
        <taxon>Alveolata</taxon>
        <taxon>Dinophyceae</taxon>
        <taxon>Prorocentrales</taxon>
        <taxon>Prorocentraceae</taxon>
        <taxon>Prorocentrum</taxon>
    </lineage>
</organism>
<feature type="domain" description="WW" evidence="2">
    <location>
        <begin position="1242"/>
        <end position="1275"/>
    </location>
</feature>
<gene>
    <name evidence="3" type="ORF">PCOR1329_LOCUS53747</name>
</gene>
<feature type="region of interest" description="Disordered" evidence="1">
    <location>
        <begin position="147"/>
        <end position="193"/>
    </location>
</feature>
<name>A0ABN9V1J6_9DINO</name>
<dbReference type="Proteomes" id="UP001189429">
    <property type="component" value="Unassembled WGS sequence"/>
</dbReference>
<feature type="compositionally biased region" description="Polar residues" evidence="1">
    <location>
        <begin position="339"/>
        <end position="352"/>
    </location>
</feature>
<feature type="compositionally biased region" description="Basic and acidic residues" evidence="1">
    <location>
        <begin position="1314"/>
        <end position="1325"/>
    </location>
</feature>
<dbReference type="SUPFAM" id="SSF51045">
    <property type="entry name" value="WW domain"/>
    <property type="match status" value="2"/>
</dbReference>
<dbReference type="EMBL" id="CAUYUJ010016553">
    <property type="protein sequence ID" value="CAK0866613.1"/>
    <property type="molecule type" value="Genomic_DNA"/>
</dbReference>
<feature type="region of interest" description="Disordered" evidence="1">
    <location>
        <begin position="339"/>
        <end position="361"/>
    </location>
</feature>
<accession>A0ABN9V1J6</accession>
<evidence type="ECO:0000313" key="4">
    <source>
        <dbReference type="Proteomes" id="UP001189429"/>
    </source>
</evidence>
<feature type="non-terminal residue" evidence="3">
    <location>
        <position position="1352"/>
    </location>
</feature>
<evidence type="ECO:0000313" key="3">
    <source>
        <dbReference type="EMBL" id="CAK0866613.1"/>
    </source>
</evidence>
<evidence type="ECO:0000256" key="1">
    <source>
        <dbReference type="SAM" id="MobiDB-lite"/>
    </source>
</evidence>
<feature type="region of interest" description="Disordered" evidence="1">
    <location>
        <begin position="1333"/>
        <end position="1352"/>
    </location>
</feature>
<feature type="domain" description="WW" evidence="2">
    <location>
        <begin position="1172"/>
        <end position="1205"/>
    </location>
</feature>
<proteinExistence type="predicted"/>
<evidence type="ECO:0000259" key="2">
    <source>
        <dbReference type="PROSITE" id="PS50020"/>
    </source>
</evidence>
<comment type="caution">
    <text evidence="3">The sequence shown here is derived from an EMBL/GenBank/DDBJ whole genome shotgun (WGS) entry which is preliminary data.</text>
</comment>
<dbReference type="PROSITE" id="PS50020">
    <property type="entry name" value="WW_DOMAIN_2"/>
    <property type="match status" value="2"/>
</dbReference>
<feature type="compositionally biased region" description="Basic and acidic residues" evidence="1">
    <location>
        <begin position="164"/>
        <end position="186"/>
    </location>
</feature>
<sequence>MARNVFAVGHGQHGGERFEGAIPGGCGIYRNVGGGKGGCGYGMVVLMRDDDMGGHRDGCGGGGMGGTGGVGGMGGRGFTAAPISVARPAMAMDGSNSQFTGGMGGMGGNGVHGAGGMGGDGMASLQPKAKAMPMLAAPMTAKSVQQKLQSGQLDQGDYDDTLDSYEKGMRGEAQRSRRREQHESGARRMVQATQGKELGISKNIGVFWPKLMWNEYAEQHSLPECHPKELQRLPTSDGMILGAVRDKSYGEPIGTYALTDELVNELRMVGNIADSKHMDQEDVDEVWNAAKKRKLARHSHVNIGTSEAPVLANKLNMSTRKGDDFSMLDALFEPASDGPSFSQSLAPASSTGVRAPASGAGAGQLNASEAVALTATQYIRALSDRELYGGVGNIQAESKKQLDAVQKRLGPGMAAIYSAGMVPGEADSDSHGMRIFSDLKGLESKLQSVMEYALRSDALPPDAGAVASAIAEVVHAALNGATFGAPEYVALLDPDGGPMICSHGINAMPETVQETTQRKRICSDLDALMSEKGNMKNVISFLTSIDTLRILADGLRVELDDLEKLALASIGEGGPMELPELKALQSRKRTYVGYMLGARATGLHIAQTVGNAILQMLADTQGASELNAAMQLIGEIGKGAKLNDGALALQKAKQWKGLFAHLCKFDASEDPFKQANKVNIANVRGHVDLAVELLADAFVQAVHGALGPAVDTLKAQLASHSVGKECAAASLIGSGSPAEVTAKTSAEIGKQLAAVARDDDPRVLRIKEQTESLEALTAHLSNHFPPFTAADSKGKCDVASSTFQPFREYLFRCAPVGDDAFPFVADFVRELQGHVLDTVRAKLSQSHAAAPLASWRSDLDEIGANDAKWKDFVQYLKMQLAIDDEIFFSSLVEWLPADFTQATLALETKEQKVRGATNVFHVVSFPRMVAVAKASDMKCQDARIISDGLVEECTERWQRRIGFAKGAAELAALAERMSEKGVRAPLVRSAADAFTKMREALDSATVDACSQFVGGSTAAWAAKWNANEGFVAMYASACKKEPTDADHPKMLTAFSTPEAAELYSSYKTILNMTNNVVDLVGRLAGKPVADLGGGAAAHGPWGSKAVEWIDSLVASQDSFWAALAQTNVSDGGAALDKWEERSRLSYLASLGVASLARDEALLRFLSDSLASVPLPAPWVMCKDLDGRVFFANAVTRMITWSHPLEQPLKELAGFCHMCLKQPPDALESWIANALGRWEGEAVAVYENWFAVRHESGRAYYCHRQTGASMWENPAQVFLPGHYLKIASVKRLRDEEGLIGALRRTAAPDGAPPEAAERPGRDHERFYSPSLTAAAAAAPSLAQPPRRAAPPLS</sequence>
<dbReference type="Gene3D" id="2.20.70.10">
    <property type="match status" value="2"/>
</dbReference>
<dbReference type="InterPro" id="IPR036020">
    <property type="entry name" value="WW_dom_sf"/>
</dbReference>